<feature type="compositionally biased region" description="Polar residues" evidence="1">
    <location>
        <begin position="167"/>
        <end position="179"/>
    </location>
</feature>
<feature type="region of interest" description="Disordered" evidence="1">
    <location>
        <begin position="539"/>
        <end position="594"/>
    </location>
</feature>
<keyword evidence="3" id="KW-1185">Reference proteome</keyword>
<dbReference type="InterPro" id="IPR039041">
    <property type="entry name" value="Nav/unc-53"/>
</dbReference>
<feature type="region of interest" description="Disordered" evidence="1">
    <location>
        <begin position="284"/>
        <end position="514"/>
    </location>
</feature>
<dbReference type="PANTHER" id="PTHR12784:SF28">
    <property type="entry name" value="PROTEIN SICKIE"/>
    <property type="match status" value="1"/>
</dbReference>
<protein>
    <submittedName>
        <fullName evidence="2">Uncharacterized protein</fullName>
    </submittedName>
</protein>
<feature type="region of interest" description="Disordered" evidence="1">
    <location>
        <begin position="657"/>
        <end position="676"/>
    </location>
</feature>
<sequence>MPFQTRLFSPRTGVSREAITDRDIELQRSARGETLPFKCRWLAFLHSGSAIVGHQLQSVYDIDRGDLSSILQLVYALSTYKQALRERKKRDKQAHQMAPQAGGATKIAQPASATSALHGGLSSSAGSGIPQSQTRTSRIMPPAGVAMTTSRMPQPTASSGLKPPTKCPTTGSGISSRNGSPLRKPAVSGIAVRAPSPSSAQTQTQTQAATTQQSTASSLPGKGATAVATVQKPIQGVDQAKKKTIPRASSAIRPPKSSISTSLQPAVESKMIKLNLFSKTNKGGANSKIAASQPDASTASGNAPGKEANGHVHGPVKASSASRIALPSSKTREEGGKKDEKELIQQQQQQHQARGIPTPKRKTEEKPLLAVKGVTKIAKPSGSLERKEKPKEDGTVEAEKKTTVGVVSPIVKRHAAPESSVKREDLKNSDSAKNLVGRNVNPSCSDNAPSPASPKIPTMSQLSSYQLLLSPAQTRRHPPGPSYCTMQSSTSESSLDSLSTTVKSTQDRKGASEMVRLRDRLNEYRDAIGGGLGYHNYEDSSSLSSEISDQFEPDTAPPVLKQQQQRKHPSKSGKAQSGGSGHFALSATGTEPPTQTMTVATKLADYQHLLARSPRSPSVGSDSHSSSGRTAQQNIDREGIHTLLQQCKTSQRGAAMQNFAHPSGSSSSGGFLSGDDARMNHKRRSMRGEHGSLLHTHRGLTPLCLAEPKKTSPTQFIFKTPVTIFSSLIVIFDVPFVDSAPPDYLCSFRNVLSPSDVLKTGKQIAPLLSPSPSSPRHRLPLSVAQINSHANNNGLIRTEVIYANCVDRDPMRMQQEDNYGSCGSGSLRGSQLSLAGSATMPLNERYEAELVKMNRDLENCRVRVMTLTRKQEDYAHLFDVFDHKLSVMSKHVDKSQMKADDVKKLKGEIEHLRVISNRLAVTAEKKFEGAGELLRHPSLESVTSVASQRSSMSTSSKSSKTTDKSSLNSFGKAKKSWIRSSFTKAFSKKKGKEIDEIDTNNRINEIEVDELKKKLEVRDTQLTDVRLDALDRAREVDVLRETVDKLKNENKQLRQDMHRLLSSTGTSCGRSRTSSQASMRTQLDEDVYDTPPHTSSSAASISSKRSSGCSTVRVTVNVDLKGVISKSVCPDNEIIVGYMEMPTKDTTWQEIDNITKDMFKVCKPFKLYFIG</sequence>
<dbReference type="Proteomes" id="UP000218231">
    <property type="component" value="Unassembled WGS sequence"/>
</dbReference>
<feature type="compositionally biased region" description="Basic and acidic residues" evidence="1">
    <location>
        <begin position="384"/>
        <end position="402"/>
    </location>
</feature>
<feature type="region of interest" description="Disordered" evidence="1">
    <location>
        <begin position="940"/>
        <end position="968"/>
    </location>
</feature>
<dbReference type="GO" id="GO:0022008">
    <property type="term" value="P:neurogenesis"/>
    <property type="evidence" value="ECO:0007669"/>
    <property type="project" value="InterPro"/>
</dbReference>
<feature type="compositionally biased region" description="Low complexity" evidence="1">
    <location>
        <begin position="194"/>
        <end position="218"/>
    </location>
</feature>
<feature type="compositionally biased region" description="Low complexity" evidence="1">
    <location>
        <begin position="941"/>
        <end position="968"/>
    </location>
</feature>
<dbReference type="PANTHER" id="PTHR12784">
    <property type="entry name" value="STEERIN"/>
    <property type="match status" value="1"/>
</dbReference>
<feature type="region of interest" description="Disordered" evidence="1">
    <location>
        <begin position="238"/>
        <end position="264"/>
    </location>
</feature>
<feature type="compositionally biased region" description="Basic and acidic residues" evidence="1">
    <location>
        <begin position="505"/>
        <end position="514"/>
    </location>
</feature>
<feature type="compositionally biased region" description="Low complexity" evidence="1">
    <location>
        <begin position="111"/>
        <end position="128"/>
    </location>
</feature>
<feature type="compositionally biased region" description="Polar residues" evidence="1">
    <location>
        <begin position="147"/>
        <end position="159"/>
    </location>
</feature>
<feature type="compositionally biased region" description="Low complexity" evidence="1">
    <location>
        <begin position="460"/>
        <end position="470"/>
    </location>
</feature>
<proteinExistence type="predicted"/>
<organism evidence="2 3">
    <name type="scientific">Diploscapter pachys</name>
    <dbReference type="NCBI Taxonomy" id="2018661"/>
    <lineage>
        <taxon>Eukaryota</taxon>
        <taxon>Metazoa</taxon>
        <taxon>Ecdysozoa</taxon>
        <taxon>Nematoda</taxon>
        <taxon>Chromadorea</taxon>
        <taxon>Rhabditida</taxon>
        <taxon>Rhabditina</taxon>
        <taxon>Rhabditomorpha</taxon>
        <taxon>Rhabditoidea</taxon>
        <taxon>Rhabditidae</taxon>
        <taxon>Diploscapter</taxon>
    </lineage>
</organism>
<reference evidence="2 3" key="1">
    <citation type="journal article" date="2017" name="Curr. Biol.">
        <title>Genome architecture and evolution of a unichromosomal asexual nematode.</title>
        <authorList>
            <person name="Fradin H."/>
            <person name="Zegar C."/>
            <person name="Gutwein M."/>
            <person name="Lucas J."/>
            <person name="Kovtun M."/>
            <person name="Corcoran D."/>
            <person name="Baugh L.R."/>
            <person name="Kiontke K."/>
            <person name="Gunsalus K."/>
            <person name="Fitch D.H."/>
            <person name="Piano F."/>
        </authorList>
    </citation>
    <scope>NUCLEOTIDE SEQUENCE [LARGE SCALE GENOMIC DNA]</scope>
    <source>
        <strain evidence="2">PF1309</strain>
    </source>
</reference>
<accession>A0A2A2JSK5</accession>
<dbReference type="STRING" id="2018661.A0A2A2JSK5"/>
<feature type="region of interest" description="Disordered" evidence="1">
    <location>
        <begin position="1062"/>
        <end position="1103"/>
    </location>
</feature>
<dbReference type="EMBL" id="LIAE01010242">
    <property type="protein sequence ID" value="PAV64724.1"/>
    <property type="molecule type" value="Genomic_DNA"/>
</dbReference>
<feature type="compositionally biased region" description="Low complexity" evidence="1">
    <location>
        <begin position="613"/>
        <end position="629"/>
    </location>
</feature>
<feature type="compositionally biased region" description="Low complexity" evidence="1">
    <location>
        <begin position="539"/>
        <end position="548"/>
    </location>
</feature>
<gene>
    <name evidence="2" type="ORF">WR25_20558</name>
</gene>
<feature type="compositionally biased region" description="Basic and acidic residues" evidence="1">
    <location>
        <begin position="420"/>
        <end position="430"/>
    </location>
</feature>
<dbReference type="OrthoDB" id="5876514at2759"/>
<evidence type="ECO:0000313" key="2">
    <source>
        <dbReference type="EMBL" id="PAV64724.1"/>
    </source>
</evidence>
<feature type="compositionally biased region" description="Low complexity" evidence="1">
    <location>
        <begin position="663"/>
        <end position="674"/>
    </location>
</feature>
<comment type="caution">
    <text evidence="2">The sequence shown here is derived from an EMBL/GenBank/DDBJ whole genome shotgun (WGS) entry which is preliminary data.</text>
</comment>
<evidence type="ECO:0000256" key="1">
    <source>
        <dbReference type="SAM" id="MobiDB-lite"/>
    </source>
</evidence>
<feature type="compositionally biased region" description="Basic and acidic residues" evidence="1">
    <location>
        <begin position="330"/>
        <end position="343"/>
    </location>
</feature>
<dbReference type="AlphaFoldDB" id="A0A2A2JSK5"/>
<feature type="compositionally biased region" description="Polar residues" evidence="1">
    <location>
        <begin position="440"/>
        <end position="450"/>
    </location>
</feature>
<feature type="compositionally biased region" description="Low complexity" evidence="1">
    <location>
        <begin position="1062"/>
        <end position="1075"/>
    </location>
</feature>
<feature type="region of interest" description="Disordered" evidence="1">
    <location>
        <begin position="613"/>
        <end position="634"/>
    </location>
</feature>
<name>A0A2A2JSK5_9BILA</name>
<feature type="region of interest" description="Disordered" evidence="1">
    <location>
        <begin position="86"/>
        <end position="226"/>
    </location>
</feature>
<evidence type="ECO:0000313" key="3">
    <source>
        <dbReference type="Proteomes" id="UP000218231"/>
    </source>
</evidence>
<feature type="compositionally biased region" description="Low complexity" evidence="1">
    <location>
        <begin position="488"/>
        <end position="501"/>
    </location>
</feature>